<keyword evidence="2" id="KW-0479">Metal-binding</keyword>
<keyword evidence="7" id="KW-1185">Reference proteome</keyword>
<organism evidence="6 7">
    <name type="scientific">Parascedosporium putredinis</name>
    <dbReference type="NCBI Taxonomy" id="1442378"/>
    <lineage>
        <taxon>Eukaryota</taxon>
        <taxon>Fungi</taxon>
        <taxon>Dikarya</taxon>
        <taxon>Ascomycota</taxon>
        <taxon>Pezizomycotina</taxon>
        <taxon>Sordariomycetes</taxon>
        <taxon>Hypocreomycetidae</taxon>
        <taxon>Microascales</taxon>
        <taxon>Microascaceae</taxon>
        <taxon>Parascedosporium</taxon>
    </lineage>
</organism>
<dbReference type="InterPro" id="IPR001279">
    <property type="entry name" value="Metallo-B-lactamas"/>
</dbReference>
<dbReference type="InterPro" id="IPR051013">
    <property type="entry name" value="MBL_superfamily_lactonases"/>
</dbReference>
<dbReference type="SMART" id="SM00849">
    <property type="entry name" value="Lactamase_B"/>
    <property type="match status" value="1"/>
</dbReference>
<dbReference type="PANTHER" id="PTHR42978:SF5">
    <property type="entry name" value="METALLO-BETA-LACTAMASE DOMAIN-CONTAINING PROTEIN"/>
    <property type="match status" value="1"/>
</dbReference>
<gene>
    <name evidence="6" type="ORF">PPNO1_LOCUS2403</name>
</gene>
<evidence type="ECO:0000313" key="6">
    <source>
        <dbReference type="EMBL" id="CAI4212646.1"/>
    </source>
</evidence>
<keyword evidence="4" id="KW-0862">Zinc</keyword>
<dbReference type="AlphaFoldDB" id="A0A9P1GXN3"/>
<dbReference type="EMBL" id="CALLCH030000005">
    <property type="protein sequence ID" value="CAI4212646.1"/>
    <property type="molecule type" value="Genomic_DNA"/>
</dbReference>
<reference evidence="6" key="1">
    <citation type="submission" date="2022-11" db="EMBL/GenBank/DDBJ databases">
        <authorList>
            <person name="Scott C."/>
            <person name="Bruce N."/>
        </authorList>
    </citation>
    <scope>NUCLEOTIDE SEQUENCE</scope>
</reference>
<dbReference type="PANTHER" id="PTHR42978">
    <property type="entry name" value="QUORUM-QUENCHING LACTONASE YTNP-RELATED-RELATED"/>
    <property type="match status" value="1"/>
</dbReference>
<evidence type="ECO:0000259" key="5">
    <source>
        <dbReference type="SMART" id="SM00849"/>
    </source>
</evidence>
<evidence type="ECO:0000256" key="3">
    <source>
        <dbReference type="ARBA" id="ARBA00022801"/>
    </source>
</evidence>
<dbReference type="Gene3D" id="3.60.15.10">
    <property type="entry name" value="Ribonuclease Z/Hydroxyacylglutathione hydrolase-like"/>
    <property type="match status" value="1"/>
</dbReference>
<evidence type="ECO:0000256" key="2">
    <source>
        <dbReference type="ARBA" id="ARBA00022723"/>
    </source>
</evidence>
<evidence type="ECO:0000256" key="4">
    <source>
        <dbReference type="ARBA" id="ARBA00022833"/>
    </source>
</evidence>
<feature type="domain" description="Metallo-beta-lactamase" evidence="5">
    <location>
        <begin position="122"/>
        <end position="368"/>
    </location>
</feature>
<evidence type="ECO:0000256" key="1">
    <source>
        <dbReference type="ARBA" id="ARBA00007749"/>
    </source>
</evidence>
<dbReference type="GO" id="GO:0046872">
    <property type="term" value="F:metal ion binding"/>
    <property type="evidence" value="ECO:0007669"/>
    <property type="project" value="UniProtKB-KW"/>
</dbReference>
<dbReference type="CDD" id="cd07730">
    <property type="entry name" value="metallo-hydrolase-like_MBL-fold"/>
    <property type="match status" value="1"/>
</dbReference>
<dbReference type="InterPro" id="IPR036866">
    <property type="entry name" value="RibonucZ/Hydroxyglut_hydro"/>
</dbReference>
<dbReference type="Proteomes" id="UP000838763">
    <property type="component" value="Unassembled WGS sequence"/>
</dbReference>
<comment type="caution">
    <text evidence="6">The sequence shown here is derived from an EMBL/GenBank/DDBJ whole genome shotgun (WGS) entry which is preliminary data.</text>
</comment>
<dbReference type="Pfam" id="PF00753">
    <property type="entry name" value="Lactamase_B"/>
    <property type="match status" value="1"/>
</dbReference>
<name>A0A9P1GXN3_9PEZI</name>
<dbReference type="GO" id="GO:0016787">
    <property type="term" value="F:hydrolase activity"/>
    <property type="evidence" value="ECO:0007669"/>
    <property type="project" value="UniProtKB-KW"/>
</dbReference>
<keyword evidence="3" id="KW-0378">Hydrolase</keyword>
<protein>
    <recommendedName>
        <fullName evidence="5">Metallo-beta-lactamase domain-containing protein</fullName>
    </recommendedName>
</protein>
<dbReference type="OrthoDB" id="10250730at2759"/>
<sequence length="406" mass="44514">MIWDGLELYAVGDAMDPMGMLHLGVWSIAKIGITGNVTEMTSAKQRPSSDRSLGGEYEGVPKVLILHLSHLHNVRRQLLVQLPEGQETIVVKVINPVNFGPSNLQRFMAPPVPGLDKFKDCPSFSFLLEHPSGRKLVWDLGIRKDYATGYASSITDYLPSTGYDIRVTKNVADILEENGIPTTSIEAVIWSHWHWDHIGDPSSFPTSTDLVVGPGFKGAMLPGAPANPNSPIQESDYANRNLREITFDGAGVSQIGQFRAFDYFGDGSFYLLDSPGHAIGHLCGLARTTKGSGATPDTFVLLGGDVCHYAGILRPSKHLPELQRSRGRAPTDTMYDLTFGGDIPLATKTVGKLQELDCNDNVFVIIAHDSTVRDVVAHFPENINDWKAKGLGKSLKWAFFRDLAHY</sequence>
<dbReference type="SUPFAM" id="SSF56281">
    <property type="entry name" value="Metallo-hydrolase/oxidoreductase"/>
    <property type="match status" value="1"/>
</dbReference>
<accession>A0A9P1GXN3</accession>
<proteinExistence type="inferred from homology"/>
<evidence type="ECO:0000313" key="7">
    <source>
        <dbReference type="Proteomes" id="UP000838763"/>
    </source>
</evidence>
<comment type="similarity">
    <text evidence="1">Belongs to the metallo-beta-lactamase superfamily.</text>
</comment>